<feature type="compositionally biased region" description="Polar residues" evidence="3">
    <location>
        <begin position="153"/>
        <end position="165"/>
    </location>
</feature>
<dbReference type="SUPFAM" id="SSF57756">
    <property type="entry name" value="Retrovirus zinc finger-like domains"/>
    <property type="match status" value="1"/>
</dbReference>
<keyword evidence="2" id="KW-0863">Zinc-finger</keyword>
<dbReference type="HOGENOM" id="CLU_012886_0_1_1"/>
<gene>
    <name evidence="5" type="ORF">M422DRAFT_259992</name>
</gene>
<keyword evidence="6" id="KW-1185">Reference proteome</keyword>
<evidence type="ECO:0000256" key="3">
    <source>
        <dbReference type="SAM" id="MobiDB-lite"/>
    </source>
</evidence>
<organism evidence="5 6">
    <name type="scientific">Sphaerobolus stellatus (strain SS14)</name>
    <dbReference type="NCBI Taxonomy" id="990650"/>
    <lineage>
        <taxon>Eukaryota</taxon>
        <taxon>Fungi</taxon>
        <taxon>Dikarya</taxon>
        <taxon>Basidiomycota</taxon>
        <taxon>Agaricomycotina</taxon>
        <taxon>Agaricomycetes</taxon>
        <taxon>Phallomycetidae</taxon>
        <taxon>Geastrales</taxon>
        <taxon>Sphaerobolaceae</taxon>
        <taxon>Sphaerobolus</taxon>
    </lineage>
</organism>
<sequence>MTVQQLHQELLKLAKQMIKLPDVYSYRRRFMNALKPDIREQVLKKGFTPEFSSINELVDEAVTLDNAKCYTSGYNSNHGSSYLQKAATTEHSHAQHTTTQNKSSTNQNAGSSNQHKSGNKTIQNCQTTQSLSTGGGDVRVNPTYGKNPAKPGNTVNKPTQSNPIRTASKANNTVVCYNCNQPGHIQPNCPSPDKDRRVAGARIEEVILEEDEDWEDQHEEDDQQYHFNDDEYKMISIDNEVVHVNAVIKDSGYNDHCRLYGIRVREAETDLRVSAVVQTGEKEQPVYDH</sequence>
<dbReference type="SMART" id="SM00343">
    <property type="entry name" value="ZnF_C2HC"/>
    <property type="match status" value="1"/>
</dbReference>
<dbReference type="Pfam" id="PF00098">
    <property type="entry name" value="zf-CCHC"/>
    <property type="match status" value="1"/>
</dbReference>
<proteinExistence type="predicted"/>
<keyword evidence="2" id="KW-0479">Metal-binding</keyword>
<feature type="region of interest" description="Disordered" evidence="3">
    <location>
        <begin position="84"/>
        <end position="165"/>
    </location>
</feature>
<dbReference type="GO" id="GO:0003676">
    <property type="term" value="F:nucleic acid binding"/>
    <property type="evidence" value="ECO:0007669"/>
    <property type="project" value="InterPro"/>
</dbReference>
<name>A0A0C9VJ51_SPHS4</name>
<evidence type="ECO:0000313" key="5">
    <source>
        <dbReference type="EMBL" id="KIJ37630.1"/>
    </source>
</evidence>
<feature type="compositionally biased region" description="Polar residues" evidence="3">
    <location>
        <begin position="109"/>
        <end position="132"/>
    </location>
</feature>
<dbReference type="PROSITE" id="PS50158">
    <property type="entry name" value="ZF_CCHC"/>
    <property type="match status" value="1"/>
</dbReference>
<evidence type="ECO:0000256" key="2">
    <source>
        <dbReference type="PROSITE-ProRule" id="PRU00047"/>
    </source>
</evidence>
<keyword evidence="1" id="KW-0507">mRNA processing</keyword>
<keyword evidence="2" id="KW-0862">Zinc</keyword>
<feature type="compositionally biased region" description="Low complexity" evidence="3">
    <location>
        <begin position="97"/>
        <end position="108"/>
    </location>
</feature>
<evidence type="ECO:0000256" key="1">
    <source>
        <dbReference type="ARBA" id="ARBA00022664"/>
    </source>
</evidence>
<dbReference type="Proteomes" id="UP000054279">
    <property type="component" value="Unassembled WGS sequence"/>
</dbReference>
<dbReference type="OrthoDB" id="7486164at2759"/>
<reference evidence="5 6" key="1">
    <citation type="submission" date="2014-06" db="EMBL/GenBank/DDBJ databases">
        <title>Evolutionary Origins and Diversification of the Mycorrhizal Mutualists.</title>
        <authorList>
            <consortium name="DOE Joint Genome Institute"/>
            <consortium name="Mycorrhizal Genomics Consortium"/>
            <person name="Kohler A."/>
            <person name="Kuo A."/>
            <person name="Nagy L.G."/>
            <person name="Floudas D."/>
            <person name="Copeland A."/>
            <person name="Barry K.W."/>
            <person name="Cichocki N."/>
            <person name="Veneault-Fourrey C."/>
            <person name="LaButti K."/>
            <person name="Lindquist E.A."/>
            <person name="Lipzen A."/>
            <person name="Lundell T."/>
            <person name="Morin E."/>
            <person name="Murat C."/>
            <person name="Riley R."/>
            <person name="Ohm R."/>
            <person name="Sun H."/>
            <person name="Tunlid A."/>
            <person name="Henrissat B."/>
            <person name="Grigoriev I.V."/>
            <person name="Hibbett D.S."/>
            <person name="Martin F."/>
        </authorList>
    </citation>
    <scope>NUCLEOTIDE SEQUENCE [LARGE SCALE GENOMIC DNA]</scope>
    <source>
        <strain evidence="5 6">SS14</strain>
    </source>
</reference>
<dbReference type="GO" id="GO:0008270">
    <property type="term" value="F:zinc ion binding"/>
    <property type="evidence" value="ECO:0007669"/>
    <property type="project" value="UniProtKB-KW"/>
</dbReference>
<evidence type="ECO:0000259" key="4">
    <source>
        <dbReference type="PROSITE" id="PS50158"/>
    </source>
</evidence>
<evidence type="ECO:0000313" key="6">
    <source>
        <dbReference type="Proteomes" id="UP000054279"/>
    </source>
</evidence>
<dbReference type="InterPro" id="IPR036875">
    <property type="entry name" value="Znf_CCHC_sf"/>
</dbReference>
<protein>
    <recommendedName>
        <fullName evidence="4">CCHC-type domain-containing protein</fullName>
    </recommendedName>
</protein>
<dbReference type="InterPro" id="IPR001878">
    <property type="entry name" value="Znf_CCHC"/>
</dbReference>
<dbReference type="GO" id="GO:0006397">
    <property type="term" value="P:mRNA processing"/>
    <property type="evidence" value="ECO:0007669"/>
    <property type="project" value="UniProtKB-KW"/>
</dbReference>
<dbReference type="EMBL" id="KN837168">
    <property type="protein sequence ID" value="KIJ37630.1"/>
    <property type="molecule type" value="Genomic_DNA"/>
</dbReference>
<dbReference type="Gene3D" id="4.10.60.10">
    <property type="entry name" value="Zinc finger, CCHC-type"/>
    <property type="match status" value="1"/>
</dbReference>
<dbReference type="AlphaFoldDB" id="A0A0C9VJ51"/>
<feature type="domain" description="CCHC-type" evidence="4">
    <location>
        <begin position="176"/>
        <end position="191"/>
    </location>
</feature>
<accession>A0A0C9VJ51</accession>